<dbReference type="KEGG" id="nav:JQS30_07740"/>
<name>A0A895XTZ3_9ACTN</name>
<evidence type="ECO:0000313" key="4">
    <source>
        <dbReference type="Proteomes" id="UP000662939"/>
    </source>
</evidence>
<protein>
    <submittedName>
        <fullName evidence="3">FxsA family protein</fullName>
    </submittedName>
</protein>
<organism evidence="3 4">
    <name type="scientific">Natronoglycomyces albus</name>
    <dbReference type="NCBI Taxonomy" id="2811108"/>
    <lineage>
        <taxon>Bacteria</taxon>
        <taxon>Bacillati</taxon>
        <taxon>Actinomycetota</taxon>
        <taxon>Actinomycetes</taxon>
        <taxon>Glycomycetales</taxon>
        <taxon>Glycomycetaceae</taxon>
        <taxon>Natronoglycomyces</taxon>
    </lineage>
</organism>
<reference evidence="3" key="1">
    <citation type="submission" date="2021-02" db="EMBL/GenBank/DDBJ databases">
        <title>Natronoglycomyces albus gen. nov., sp. nov, a haloalkaliphilic actinobacterium from a soda solonchak soil.</title>
        <authorList>
            <person name="Sorokin D.Y."/>
            <person name="Khijniak T.V."/>
            <person name="Zakharycheva A.P."/>
            <person name="Boueva O.V."/>
            <person name="Ariskina E.V."/>
            <person name="Hahnke R.L."/>
            <person name="Bunk B."/>
            <person name="Sproer C."/>
            <person name="Schumann P."/>
            <person name="Evtushenko L.I."/>
            <person name="Kublanov I.V."/>
        </authorList>
    </citation>
    <scope>NUCLEOTIDE SEQUENCE</scope>
    <source>
        <strain evidence="3">DSM 106290</strain>
    </source>
</reference>
<evidence type="ECO:0000313" key="3">
    <source>
        <dbReference type="EMBL" id="QSB06769.1"/>
    </source>
</evidence>
<proteinExistence type="predicted"/>
<keyword evidence="4" id="KW-1185">Reference proteome</keyword>
<dbReference type="Proteomes" id="UP000662939">
    <property type="component" value="Chromosome"/>
</dbReference>
<dbReference type="NCBIfam" id="NF008528">
    <property type="entry name" value="PRK11463.1-2"/>
    <property type="match status" value="1"/>
</dbReference>
<feature type="transmembrane region" description="Helical" evidence="2">
    <location>
        <begin position="90"/>
        <end position="118"/>
    </location>
</feature>
<dbReference type="InterPro" id="IPR007313">
    <property type="entry name" value="FxsA"/>
</dbReference>
<dbReference type="RefSeq" id="WP_213172778.1">
    <property type="nucleotide sequence ID" value="NZ_CP070496.1"/>
</dbReference>
<gene>
    <name evidence="3" type="ORF">JQS30_07740</name>
</gene>
<evidence type="ECO:0000256" key="1">
    <source>
        <dbReference type="SAM" id="MobiDB-lite"/>
    </source>
</evidence>
<evidence type="ECO:0000256" key="2">
    <source>
        <dbReference type="SAM" id="Phobius"/>
    </source>
</evidence>
<feature type="transmembrane region" description="Helical" evidence="2">
    <location>
        <begin position="49"/>
        <end position="69"/>
    </location>
</feature>
<feature type="region of interest" description="Disordered" evidence="1">
    <location>
        <begin position="146"/>
        <end position="188"/>
    </location>
</feature>
<keyword evidence="2" id="KW-0812">Transmembrane</keyword>
<dbReference type="EMBL" id="CP070496">
    <property type="protein sequence ID" value="QSB06769.1"/>
    <property type="molecule type" value="Genomic_DNA"/>
</dbReference>
<dbReference type="Pfam" id="PF04186">
    <property type="entry name" value="FxsA"/>
    <property type="match status" value="1"/>
</dbReference>
<dbReference type="GO" id="GO:0016020">
    <property type="term" value="C:membrane"/>
    <property type="evidence" value="ECO:0007669"/>
    <property type="project" value="InterPro"/>
</dbReference>
<accession>A0A895XTZ3</accession>
<feature type="transmembrane region" description="Helical" evidence="2">
    <location>
        <begin position="21"/>
        <end position="43"/>
    </location>
</feature>
<dbReference type="AlphaFoldDB" id="A0A895XTZ3"/>
<sequence>MTDPRTRSGQPGRTFTGRMSYPIRLSFALWLIAEFALVVLAVWGLGVGWTIVLFLGTSVLGVILINIWGMKSLRTLQEAYRLGKDPRSHMPSGFATVGSILLIVPGFVTDLLGLLLILPPTRFLFKKLALYISAMLPSPATIINRNRSGRDTPLGEDIIDGEVLNDDPPIRKPAEDPRRIEGEDPPKN</sequence>
<keyword evidence="2" id="KW-0472">Membrane</keyword>
<feature type="compositionally biased region" description="Basic and acidic residues" evidence="1">
    <location>
        <begin position="168"/>
        <end position="188"/>
    </location>
</feature>
<dbReference type="PANTHER" id="PTHR35335:SF1">
    <property type="entry name" value="UPF0716 PROTEIN FXSA"/>
    <property type="match status" value="1"/>
</dbReference>
<keyword evidence="2" id="KW-1133">Transmembrane helix</keyword>
<dbReference type="PANTHER" id="PTHR35335">
    <property type="entry name" value="UPF0716 PROTEIN FXSA"/>
    <property type="match status" value="1"/>
</dbReference>